<proteinExistence type="predicted"/>
<dbReference type="AlphaFoldDB" id="A0A6I6XYJ4"/>
<dbReference type="Pfam" id="PF09994">
    <property type="entry name" value="T6SS_Tle1-like_cat"/>
    <property type="match status" value="1"/>
</dbReference>
<accession>A0A6I6XYJ4</accession>
<dbReference type="PANTHER" id="PTHR33840">
    <property type="match status" value="1"/>
</dbReference>
<evidence type="ECO:0000259" key="1">
    <source>
        <dbReference type="Pfam" id="PF09994"/>
    </source>
</evidence>
<dbReference type="Proteomes" id="UP000464480">
    <property type="component" value="Chromosome"/>
</dbReference>
<feature type="domain" description="T6SS Phospholipase effector Tle1-like catalytic" evidence="1">
    <location>
        <begin position="3"/>
        <end position="270"/>
    </location>
</feature>
<dbReference type="Gene3D" id="2.60.120.430">
    <property type="entry name" value="Galactose-binding lectin"/>
    <property type="match status" value="1"/>
</dbReference>
<name>A0A6I6XYJ4_PSEPU</name>
<dbReference type="EMBL" id="CP026115">
    <property type="protein sequence ID" value="QHG65331.1"/>
    <property type="molecule type" value="Genomic_DNA"/>
</dbReference>
<dbReference type="InterPro" id="IPR018712">
    <property type="entry name" value="Tle1-like_cat"/>
</dbReference>
<protein>
    <submittedName>
        <fullName evidence="2">DUF2235 domain-containing protein</fullName>
    </submittedName>
</protein>
<organism evidence="2 3">
    <name type="scientific">Pseudomonas putida</name>
    <name type="common">Arthrobacter siderocapsulatus</name>
    <dbReference type="NCBI Taxonomy" id="303"/>
    <lineage>
        <taxon>Bacteria</taxon>
        <taxon>Pseudomonadati</taxon>
        <taxon>Pseudomonadota</taxon>
        <taxon>Gammaproteobacteria</taxon>
        <taxon>Pseudomonadales</taxon>
        <taxon>Pseudomonadaceae</taxon>
        <taxon>Pseudomonas</taxon>
    </lineage>
</organism>
<gene>
    <name evidence="2" type="ORF">C2H86_13360</name>
</gene>
<reference evidence="2 3" key="1">
    <citation type="submission" date="2020-02" db="EMBL/GenBank/DDBJ databases">
        <title>Pseudomonas Putida W5 Complete Genome Assembly.</title>
        <authorList>
            <person name="Yuan Z.-C."/>
            <person name="Shaw G.A."/>
            <person name="Cusano A.D."/>
            <person name="Caddey B.J."/>
            <person name="Weselowski B.J."/>
        </authorList>
    </citation>
    <scope>NUCLEOTIDE SEQUENCE [LARGE SCALE GENOMIC DNA]</scope>
    <source>
        <strain evidence="2 3">W5</strain>
    </source>
</reference>
<sequence>MSNIVICCDGTWNTPEQLDKGVPAPTNVVRLHNAVAEYDAAENHQEKYYHPGVGTSGKWWDKALGGGTGSGLDDNIKSAYQKLCYCYQPGMDIYLFGFSRGAYTVRSLSGLINSCGLLRIAGIEAAEVWKRLDRLMKFGYRRKLENREDWEALGWQFHNAKGESIPIRFIGVWDTVGALGIPDDMALLNLLDDRNRYTFHDTTFHSAVRTGRHALAMDERRASFQPTLWTNVPPGCDVQQLWFPGVHSDVGGGYRESGLADGALQWMVEEAGKCGLVFNSLTIQQIRPDFHDMMHDSCDGVFSLLPTQPRSIPSLDSQTASFHKTALERQIDPPITQHPYRLSRLVAPSPPLVIDIAARLPWNETGLWLEAGRTYQFSASGEWLDSSISCGPGGTHDGNFQPAEIAQLLGSALGQLESWYSKLFKNDDANFSFTKRHEQFDWFSLIGAIANGEGVDAKGYLIKPEVFEIGKGCTYTPKRSGYLYAYANDAWNCYGNNRGHVALRVN</sequence>
<evidence type="ECO:0000313" key="3">
    <source>
        <dbReference type="Proteomes" id="UP000464480"/>
    </source>
</evidence>
<dbReference type="RefSeq" id="WP_159410675.1">
    <property type="nucleotide sequence ID" value="NZ_CP026115.2"/>
</dbReference>
<evidence type="ECO:0000313" key="2">
    <source>
        <dbReference type="EMBL" id="QHG65331.1"/>
    </source>
</evidence>
<dbReference type="PANTHER" id="PTHR33840:SF1">
    <property type="entry name" value="TLE1 PHOSPHOLIPASE DOMAIN-CONTAINING PROTEIN"/>
    <property type="match status" value="1"/>
</dbReference>